<dbReference type="AlphaFoldDB" id="A0A951QAX1"/>
<proteinExistence type="predicted"/>
<feature type="region of interest" description="Disordered" evidence="1">
    <location>
        <begin position="31"/>
        <end position="72"/>
    </location>
</feature>
<feature type="compositionally biased region" description="Low complexity" evidence="1">
    <location>
        <begin position="37"/>
        <end position="58"/>
    </location>
</feature>
<comment type="caution">
    <text evidence="2">The sequence shown here is derived from an EMBL/GenBank/DDBJ whole genome shotgun (WGS) entry which is preliminary data.</text>
</comment>
<evidence type="ECO:0000256" key="1">
    <source>
        <dbReference type="SAM" id="MobiDB-lite"/>
    </source>
</evidence>
<dbReference type="Proteomes" id="UP000757435">
    <property type="component" value="Unassembled WGS sequence"/>
</dbReference>
<evidence type="ECO:0000313" key="3">
    <source>
        <dbReference type="Proteomes" id="UP000757435"/>
    </source>
</evidence>
<evidence type="ECO:0000313" key="2">
    <source>
        <dbReference type="EMBL" id="MBW4659922.1"/>
    </source>
</evidence>
<reference evidence="2" key="2">
    <citation type="journal article" date="2022" name="Microbiol. Resour. Announc.">
        <title>Metagenome Sequencing to Explore Phylogenomics of Terrestrial Cyanobacteria.</title>
        <authorList>
            <person name="Ward R.D."/>
            <person name="Stajich J.E."/>
            <person name="Johansen J.R."/>
            <person name="Huntemann M."/>
            <person name="Clum A."/>
            <person name="Foster B."/>
            <person name="Foster B."/>
            <person name="Roux S."/>
            <person name="Palaniappan K."/>
            <person name="Varghese N."/>
            <person name="Mukherjee S."/>
            <person name="Reddy T.B.K."/>
            <person name="Daum C."/>
            <person name="Copeland A."/>
            <person name="Chen I.A."/>
            <person name="Ivanova N.N."/>
            <person name="Kyrpides N.C."/>
            <person name="Shapiro N."/>
            <person name="Eloe-Fadrosh E.A."/>
            <person name="Pietrasiak N."/>
        </authorList>
    </citation>
    <scope>NUCLEOTIDE SEQUENCE</scope>
    <source>
        <strain evidence="2">UHER 2000/2452</strain>
    </source>
</reference>
<sequence>MVLSATTLIRYIGDFLSTLFVLLFSRSQLEEQDPLIEDTVTPPEEPSTEIPTETSTEQTPPPEDSSPKDSDL</sequence>
<gene>
    <name evidence="2" type="ORF">KME15_14705</name>
</gene>
<name>A0A951QAX1_9CYAN</name>
<organism evidence="2 3">
    <name type="scientific">Drouetiella hepatica Uher 2000/2452</name>
    <dbReference type="NCBI Taxonomy" id="904376"/>
    <lineage>
        <taxon>Bacteria</taxon>
        <taxon>Bacillati</taxon>
        <taxon>Cyanobacteriota</taxon>
        <taxon>Cyanophyceae</taxon>
        <taxon>Oculatellales</taxon>
        <taxon>Oculatellaceae</taxon>
        <taxon>Drouetiella</taxon>
    </lineage>
</organism>
<reference evidence="2" key="1">
    <citation type="submission" date="2021-05" db="EMBL/GenBank/DDBJ databases">
        <authorList>
            <person name="Pietrasiak N."/>
            <person name="Ward R."/>
            <person name="Stajich J.E."/>
            <person name="Kurbessoian T."/>
        </authorList>
    </citation>
    <scope>NUCLEOTIDE SEQUENCE</scope>
    <source>
        <strain evidence="2">UHER 2000/2452</strain>
    </source>
</reference>
<dbReference type="EMBL" id="JAHHHD010000016">
    <property type="protein sequence ID" value="MBW4659922.1"/>
    <property type="molecule type" value="Genomic_DNA"/>
</dbReference>
<accession>A0A951QAX1</accession>
<protein>
    <submittedName>
        <fullName evidence="2">Uncharacterized protein</fullName>
    </submittedName>
</protein>